<gene>
    <name evidence="1" type="ORF">GGD55_001712</name>
</gene>
<dbReference type="GO" id="GO:0008233">
    <property type="term" value="F:peptidase activity"/>
    <property type="evidence" value="ECO:0007669"/>
    <property type="project" value="UniProtKB-KW"/>
</dbReference>
<dbReference type="EMBL" id="JACHBK010000003">
    <property type="protein sequence ID" value="MBB5535029.1"/>
    <property type="molecule type" value="Genomic_DNA"/>
</dbReference>
<comment type="caution">
    <text evidence="1">The sequence shown here is derived from an EMBL/GenBank/DDBJ whole genome shotgun (WGS) entry which is preliminary data.</text>
</comment>
<keyword evidence="1" id="KW-0378">Hydrolase</keyword>
<dbReference type="AlphaFoldDB" id="A0A7W8UA57"/>
<reference evidence="1 2" key="1">
    <citation type="submission" date="2020-08" db="EMBL/GenBank/DDBJ databases">
        <title>Genomic Encyclopedia of Type Strains, Phase IV (KMG-V): Genome sequencing to study the core and pangenomes of soil and plant-associated prokaryotes.</title>
        <authorList>
            <person name="Whitman W."/>
        </authorList>
    </citation>
    <scope>NUCLEOTIDE SEQUENCE [LARGE SCALE GENOMIC DNA]</scope>
    <source>
        <strain evidence="1 2">SEMIA 4084</strain>
    </source>
</reference>
<organism evidence="1 2">
    <name type="scientific">Rhizobium giardinii</name>
    <dbReference type="NCBI Taxonomy" id="56731"/>
    <lineage>
        <taxon>Bacteria</taxon>
        <taxon>Pseudomonadati</taxon>
        <taxon>Pseudomonadota</taxon>
        <taxon>Alphaproteobacteria</taxon>
        <taxon>Hyphomicrobiales</taxon>
        <taxon>Rhizobiaceae</taxon>
        <taxon>Rhizobium/Agrobacterium group</taxon>
        <taxon>Rhizobium</taxon>
    </lineage>
</organism>
<protein>
    <submittedName>
        <fullName evidence="1">Putative S18 family serine protease</fullName>
    </submittedName>
</protein>
<accession>A0A7W8UA57</accession>
<keyword evidence="2" id="KW-1185">Reference proteome</keyword>
<dbReference type="GO" id="GO:0006508">
    <property type="term" value="P:proteolysis"/>
    <property type="evidence" value="ECO:0007669"/>
    <property type="project" value="UniProtKB-KW"/>
</dbReference>
<evidence type="ECO:0000313" key="1">
    <source>
        <dbReference type="EMBL" id="MBB5535029.1"/>
    </source>
</evidence>
<proteinExistence type="predicted"/>
<sequence>MVGGGGADIDWDVALGIGYEINERISAIAGYRALGVDYSNDGFLFDAVQQGPIVGLAINF</sequence>
<name>A0A7W8UA57_9HYPH</name>
<evidence type="ECO:0000313" key="2">
    <source>
        <dbReference type="Proteomes" id="UP000585507"/>
    </source>
</evidence>
<keyword evidence="1" id="KW-0645">Protease</keyword>
<dbReference type="Proteomes" id="UP000585507">
    <property type="component" value="Unassembled WGS sequence"/>
</dbReference>